<proteinExistence type="predicted"/>
<keyword evidence="3" id="KW-1185">Reference proteome</keyword>
<dbReference type="EMBL" id="AP019860">
    <property type="protein sequence ID" value="BBM85371.1"/>
    <property type="molecule type" value="Genomic_DNA"/>
</dbReference>
<dbReference type="Pfam" id="PF13569">
    <property type="entry name" value="DUF4132"/>
    <property type="match status" value="1"/>
</dbReference>
<gene>
    <name evidence="2" type="ORF">UABAM_03737</name>
</gene>
<feature type="domain" description="DUF4132" evidence="1">
    <location>
        <begin position="29"/>
        <end position="212"/>
    </location>
</feature>
<organism evidence="2 3">
    <name type="scientific">Uabimicrobium amorphum</name>
    <dbReference type="NCBI Taxonomy" id="2596890"/>
    <lineage>
        <taxon>Bacteria</taxon>
        <taxon>Pseudomonadati</taxon>
        <taxon>Planctomycetota</taxon>
        <taxon>Candidatus Uabimicrobiia</taxon>
        <taxon>Candidatus Uabimicrobiales</taxon>
        <taxon>Candidatus Uabimicrobiaceae</taxon>
        <taxon>Candidatus Uabimicrobium</taxon>
    </lineage>
</organism>
<dbReference type="RefSeq" id="WP_151969479.1">
    <property type="nucleotide sequence ID" value="NZ_AP019860.1"/>
</dbReference>
<dbReference type="Proteomes" id="UP000326354">
    <property type="component" value="Chromosome"/>
</dbReference>
<protein>
    <submittedName>
        <fullName evidence="2">DNA-binding protein</fullName>
    </submittedName>
</protein>
<evidence type="ECO:0000259" key="1">
    <source>
        <dbReference type="Pfam" id="PF13569"/>
    </source>
</evidence>
<evidence type="ECO:0000313" key="2">
    <source>
        <dbReference type="EMBL" id="BBM85371.1"/>
    </source>
</evidence>
<sequence>MSNEKWISTSLGYDIALVDNNILCRNAKGKIVKTLPKKVKELPETEQLKELQQWLTQRKIQIAQQIETWFQRSLPISTKILCILWQDKLWQNTLENLVVCPVEDDHIELSACGFLKNICAEKGVGIINVDGETEWLGASYIVIPHPILIPDLADLRELATELDLEQKVLQLFREIWEKNSNDKSESKEILNYDNGHFEQLFYAITRAKNLGYKVSGGYATCLIWERGEKTEARYWIGAEYPEYETYTGELIWVNEKGKSLTLQEIGPIAFSEGHRMASAIFAQRKKDEEKYPVDLPPPVAESSNPPQKIAALSTAKLLEAGGVADHAYKTKKYKCDMVEARYYVHPVLEEETIVITTKKLGAGEDALMNYYGFSLTKTLGKLGKQINRAMGFPEWALVNDSKNAKYALTILKDFKKCEKLIKSKPGHAKTAFDDLAKELAKTAPHFLPSFHEEAGRRFIDNSNQKYAAQFFAKARSAEKVYALKIDENARRETFLEFALCGAVTTASLKDYAKELQKLYSAKEAYNHFQELCSKRICGGVPPFVGMGKLLASFTKQIKNAQALEKEFLHSIIEAPILNNAPLDFWKYYQKNIVQLCKTDKHLHAKLLFLFPMKHSKSENYAFWLNLLRDVGALEALKDKKYCKNHDIKTIAWLEQTINYCNRVDYYSQDNVCNELFAIIRDYHSAFSKESLSLQSSFKRWQYDTRITVDVDLLDLLLEMQIDIAPSTKTILMSFDRWLSPKIPGPDKSRELEYVATNTVFRPMLMRALGNLIYCDDENERIGLEKQIYKRAHLKEMLEEYLLNTIESLQQGYVFEYVHNTELLACSLTPNTQKLYPKVKKALQKRSPIANITRNLQKGILAEYGLKSLDSYLQSLDEKARDEVKISGIFPYLVVFHGGKIAVLDSSKTIAEYDITIAKGFSYQKAFFVHDDLLVILRKTWSEHMCYWMSKPQKKFTYNGSYYQTIYGLNELCRTQEPSLYPYLIKPRSDESLSALDGRQILFDGKKYWACTWNMQKRQEEFCEWDLETNKEGRASLPKFFDEFLQDEDTLLHRQCQLHSLPKQISKSILGQKGKLYGLRVKKNNDITFVENICRQTFQTSRHIEPDAVICMPQQKETLALCVNDSRSDAFVVDEDGYTLSSYSYFTLPALWWHLYDVRDETASKFLRKISKSKVEEIYKACKNLYELDADEDKQQKIHREQCKAIAEKLPKIKNERIIDSITQLLNSIVHREAQLESLAKRNESVAGVIIERRTIAPILYQLNARRHYGYSSENNLYPSLQQVSDFVQSNKDQVSTNTILGWNKFLSGIETLGMMALSPILEDQQRESLWLFLENIAAFFPKKAQLKTYVTKYEKKYEGSNFVLQREKNAVFIMNFVSQGYYYQDKETQVTISEISTAKKPTLVAYHSLQEEIYTQQSYVGSKKIHDLLEKLRDQQCFTITPQILEIFAQETGVSRGGAFYILNVSIGNQYLHESDYAKTVRDQLGLKAKEMKIAEKEIPKLSLTQINHLYEGVLETYWKSSSMEKMTLLLAKNWNKVVGKREPVSLALLEKAKKKFATGDYYSQKIDYTNFLLIANGSISEHSYANDGKWNIADDGELTNSCEDTPCFDEETLKTFCKMTLWLQTKLAVGDALAPGLAKLYAQTKERMSNKSFVMCLERQWLEESPKDEGKTLQLLTTMLGKPKKKKCKHGESFIWNKKSYDIVLYLRGKYYFTFYFLIRPALFVEEDVWSKMTAIAPRSKRALSNHFCISLLKDKAFAAVIKRMESSPLRHGEFEANPEKSAPKIVAKVQKKYKISSEAATLYLQTLTLAEPTKANILEWNHWKTAQYKKATTELVDKKLLLHAKRKRAGREHFLPGAWLDLKAPHLPLELWKLPLYEACLDEENRLVTPLGTIVATKCVHQLFNDAWQRVVDGDIPQWEKM</sequence>
<keyword evidence="2" id="KW-0238">DNA-binding</keyword>
<reference evidence="2 3" key="1">
    <citation type="submission" date="2019-08" db="EMBL/GenBank/DDBJ databases">
        <title>Complete genome sequence of Candidatus Uab amorphum.</title>
        <authorList>
            <person name="Shiratori T."/>
            <person name="Suzuki S."/>
            <person name="Kakizawa Y."/>
            <person name="Ishida K."/>
        </authorList>
    </citation>
    <scope>NUCLEOTIDE SEQUENCE [LARGE SCALE GENOMIC DNA]</scope>
    <source>
        <strain evidence="2 3">SRT547</strain>
    </source>
</reference>
<dbReference type="KEGG" id="uam:UABAM_03737"/>
<dbReference type="GO" id="GO:0003677">
    <property type="term" value="F:DNA binding"/>
    <property type="evidence" value="ECO:0007669"/>
    <property type="project" value="UniProtKB-KW"/>
</dbReference>
<dbReference type="OrthoDB" id="218750at2"/>
<name>A0A5S9IPL5_UABAM</name>
<accession>A0A5S9IPL5</accession>
<evidence type="ECO:0000313" key="3">
    <source>
        <dbReference type="Proteomes" id="UP000326354"/>
    </source>
</evidence>
<dbReference type="InterPro" id="IPR025406">
    <property type="entry name" value="DUF4132"/>
</dbReference>